<dbReference type="InterPro" id="IPR018289">
    <property type="entry name" value="MULE_transposase_dom"/>
</dbReference>
<reference evidence="3" key="3">
    <citation type="submission" date="2020-10" db="EMBL/GenBank/DDBJ databases">
        <authorList>
            <person name="Sedaghatjoo S."/>
        </authorList>
    </citation>
    <scope>NUCLEOTIDE SEQUENCE</scope>
    <source>
        <strain evidence="3">AZH3</strain>
    </source>
</reference>
<evidence type="ECO:0000313" key="5">
    <source>
        <dbReference type="Proteomes" id="UP000077671"/>
    </source>
</evidence>
<gene>
    <name evidence="4" type="ORF">A4X03_0g8486</name>
    <name evidence="3" type="ORF">JKIAZH3_G9178</name>
</gene>
<dbReference type="EMBL" id="LWDD02002595">
    <property type="protein sequence ID" value="KAE8240566.1"/>
    <property type="molecule type" value="Genomic_DNA"/>
</dbReference>
<reference evidence="4" key="2">
    <citation type="journal article" date="2019" name="IMA Fungus">
        <title>Genome sequencing and comparison of five Tilletia species to identify candidate genes for the detection of regulated species infecting wheat.</title>
        <authorList>
            <person name="Nguyen H.D.T."/>
            <person name="Sultana T."/>
            <person name="Kesanakurti P."/>
            <person name="Hambleton S."/>
        </authorList>
    </citation>
    <scope>NUCLEOTIDE SEQUENCE</scope>
    <source>
        <strain evidence="4">DAOMC 238032</strain>
    </source>
</reference>
<evidence type="ECO:0000313" key="3">
    <source>
        <dbReference type="EMBL" id="CAD6911216.1"/>
    </source>
</evidence>
<keyword evidence="6" id="KW-1185">Reference proteome</keyword>
<organism evidence="4 5">
    <name type="scientific">Tilletia caries</name>
    <name type="common">wheat bunt fungus</name>
    <dbReference type="NCBI Taxonomy" id="13290"/>
    <lineage>
        <taxon>Eukaryota</taxon>
        <taxon>Fungi</taxon>
        <taxon>Dikarya</taxon>
        <taxon>Basidiomycota</taxon>
        <taxon>Ustilaginomycotina</taxon>
        <taxon>Exobasidiomycetes</taxon>
        <taxon>Tilletiales</taxon>
        <taxon>Tilletiaceae</taxon>
        <taxon>Tilletia</taxon>
    </lineage>
</organism>
<dbReference type="PANTHER" id="PTHR47718:SF3">
    <property type="entry name" value="PROTEIN FAR1-RELATED SEQUENCE 5-LIKE"/>
    <property type="match status" value="1"/>
</dbReference>
<feature type="domain" description="MULE transposase" evidence="2">
    <location>
        <begin position="203"/>
        <end position="296"/>
    </location>
</feature>
<dbReference type="EMBL" id="CAJHJG010001312">
    <property type="protein sequence ID" value="CAD6911216.1"/>
    <property type="molecule type" value="Genomic_DNA"/>
</dbReference>
<sequence length="312" mass="35962">METVRWKRDVIVRQRLRCCNWQNSRDTKANRNYKGRDPANGRRGRKQEVPRCDARVNIRYIKLKRKYQLSLVNEKHNHDLNDTVDTPSAKQSAKQCEILADLSKIPGVHRRLATDIMVRSEPTPALTLRQVSNVMCAARSKTNEYFDAKGGDSASLLAWLAEEKNQHFGTIYHCQVDEEDHHLQRFAAASPSMAQALRDHGDVIIADCTYSRNRFRLPLSVYAVVDGSGLTRNVFYAVHENEDTASHRWVLRHLRSQMKHTPEVIISDYDSAFEAAVRHEFPDSMHILCLHHIHANLSKNLGSQLAKRWNKF</sequence>
<dbReference type="Proteomes" id="UP000836402">
    <property type="component" value="Unassembled WGS sequence"/>
</dbReference>
<dbReference type="AlphaFoldDB" id="A0A177T5X8"/>
<evidence type="ECO:0000259" key="2">
    <source>
        <dbReference type="Pfam" id="PF10551"/>
    </source>
</evidence>
<reference evidence="4" key="1">
    <citation type="submission" date="2016-04" db="EMBL/GenBank/DDBJ databases">
        <authorList>
            <person name="Nguyen H.D."/>
            <person name="Kesanakurti P."/>
            <person name="Cullis J."/>
            <person name="Levesque C.A."/>
            <person name="Hambleton S."/>
        </authorList>
    </citation>
    <scope>NUCLEOTIDE SEQUENCE</scope>
    <source>
        <strain evidence="4">DAOMC 238032</strain>
    </source>
</reference>
<evidence type="ECO:0000256" key="1">
    <source>
        <dbReference type="SAM" id="MobiDB-lite"/>
    </source>
</evidence>
<dbReference type="PANTHER" id="PTHR47718">
    <property type="entry name" value="OS01G0519700 PROTEIN"/>
    <property type="match status" value="1"/>
</dbReference>
<accession>A0A177T5X8</accession>
<proteinExistence type="predicted"/>
<dbReference type="Pfam" id="PF10551">
    <property type="entry name" value="MULE"/>
    <property type="match status" value="1"/>
</dbReference>
<dbReference type="Proteomes" id="UP000077671">
    <property type="component" value="Unassembled WGS sequence"/>
</dbReference>
<name>A0A177T5X8_9BASI</name>
<protein>
    <recommendedName>
        <fullName evidence="2">MULE transposase domain-containing protein</fullName>
    </recommendedName>
</protein>
<evidence type="ECO:0000313" key="4">
    <source>
        <dbReference type="EMBL" id="KAE8240566.1"/>
    </source>
</evidence>
<comment type="caution">
    <text evidence="4">The sequence shown here is derived from an EMBL/GenBank/DDBJ whole genome shotgun (WGS) entry which is preliminary data.</text>
</comment>
<feature type="region of interest" description="Disordered" evidence="1">
    <location>
        <begin position="27"/>
        <end position="49"/>
    </location>
</feature>
<evidence type="ECO:0000313" key="6">
    <source>
        <dbReference type="Proteomes" id="UP000836402"/>
    </source>
</evidence>